<dbReference type="PROSITE" id="PS00175">
    <property type="entry name" value="PG_MUTASE"/>
    <property type="match status" value="1"/>
</dbReference>
<accession>A0ABT9ZRU1</accession>
<dbReference type="RefSeq" id="WP_307323234.1">
    <property type="nucleotide sequence ID" value="NZ_JAUSUG010000004.1"/>
</dbReference>
<dbReference type="InterPro" id="IPR029033">
    <property type="entry name" value="His_PPase_superfam"/>
</dbReference>
<name>A0ABT9ZRU1_9BACI</name>
<dbReference type="Proteomes" id="UP001230005">
    <property type="component" value="Unassembled WGS sequence"/>
</dbReference>
<dbReference type="SMART" id="SM00855">
    <property type="entry name" value="PGAM"/>
    <property type="match status" value="1"/>
</dbReference>
<dbReference type="InterPro" id="IPR051695">
    <property type="entry name" value="Phosphoglycerate_Mutase"/>
</dbReference>
<dbReference type="Gene3D" id="3.40.50.1240">
    <property type="entry name" value="Phosphoglycerate mutase-like"/>
    <property type="match status" value="1"/>
</dbReference>
<dbReference type="EMBL" id="JAUSUG010000004">
    <property type="protein sequence ID" value="MDQ0253951.1"/>
    <property type="molecule type" value="Genomic_DNA"/>
</dbReference>
<evidence type="ECO:0000313" key="3">
    <source>
        <dbReference type="Proteomes" id="UP001230005"/>
    </source>
</evidence>
<keyword evidence="1" id="KW-0378">Hydrolase</keyword>
<comment type="caution">
    <text evidence="2">The sequence shown here is derived from an EMBL/GenBank/DDBJ whole genome shotgun (WGS) entry which is preliminary data.</text>
</comment>
<dbReference type="PANTHER" id="PTHR46517:SF1">
    <property type="entry name" value="FRUCTOSE-2,6-BISPHOSPHATASE TIGAR"/>
    <property type="match status" value="1"/>
</dbReference>
<dbReference type="PANTHER" id="PTHR46517">
    <property type="entry name" value="FRUCTOSE-2,6-BISPHOSPHATASE TIGAR"/>
    <property type="match status" value="1"/>
</dbReference>
<dbReference type="CDD" id="cd07067">
    <property type="entry name" value="HP_PGM_like"/>
    <property type="match status" value="1"/>
</dbReference>
<gene>
    <name evidence="2" type="ORF">J2S74_001324</name>
</gene>
<dbReference type="InterPro" id="IPR013078">
    <property type="entry name" value="His_Pase_superF_clade-1"/>
</dbReference>
<keyword evidence="3" id="KW-1185">Reference proteome</keyword>
<sequence length="211" mass="23606">MELYLIRHGQSVANLNGIIQGHADVPLSSLGKKQAEQVGEALRNVPFDAVYSSDLQRAYYTAEAIGERQSLSVNKLDFIREVGLGPLEGLKKKELYKRYPHLRHQSLLTSGIPGTEPVPAITSRCAVTLDYFFHNHHSDTVAAVSHGGFISIFLTYLMFGEQWIQCERPFIIENTGITKISINKWGKAKFHYVNNTSHLQEQSGEETSSMA</sequence>
<organism evidence="2 3">
    <name type="scientific">Evansella vedderi</name>
    <dbReference type="NCBI Taxonomy" id="38282"/>
    <lineage>
        <taxon>Bacteria</taxon>
        <taxon>Bacillati</taxon>
        <taxon>Bacillota</taxon>
        <taxon>Bacilli</taxon>
        <taxon>Bacillales</taxon>
        <taxon>Bacillaceae</taxon>
        <taxon>Evansella</taxon>
    </lineage>
</organism>
<dbReference type="SUPFAM" id="SSF53254">
    <property type="entry name" value="Phosphoglycerate mutase-like"/>
    <property type="match status" value="1"/>
</dbReference>
<proteinExistence type="predicted"/>
<evidence type="ECO:0000256" key="1">
    <source>
        <dbReference type="ARBA" id="ARBA00022801"/>
    </source>
</evidence>
<dbReference type="Pfam" id="PF00300">
    <property type="entry name" value="His_Phos_1"/>
    <property type="match status" value="1"/>
</dbReference>
<evidence type="ECO:0000313" key="2">
    <source>
        <dbReference type="EMBL" id="MDQ0253951.1"/>
    </source>
</evidence>
<dbReference type="InterPro" id="IPR001345">
    <property type="entry name" value="PG/BPGM_mutase_AS"/>
</dbReference>
<protein>
    <submittedName>
        <fullName evidence="2">Phosphatase</fullName>
    </submittedName>
</protein>
<reference evidence="2 3" key="1">
    <citation type="submission" date="2023-07" db="EMBL/GenBank/DDBJ databases">
        <title>Genomic Encyclopedia of Type Strains, Phase IV (KMG-IV): sequencing the most valuable type-strain genomes for metagenomic binning, comparative biology and taxonomic classification.</title>
        <authorList>
            <person name="Goeker M."/>
        </authorList>
    </citation>
    <scope>NUCLEOTIDE SEQUENCE [LARGE SCALE GENOMIC DNA]</scope>
    <source>
        <strain evidence="2 3">DSM 9768</strain>
    </source>
</reference>